<dbReference type="RefSeq" id="WP_270075704.1">
    <property type="nucleotide sequence ID" value="NZ_CP115174.1"/>
</dbReference>
<reference evidence="1 2" key="1">
    <citation type="submission" date="2022-12" db="EMBL/GenBank/DDBJ databases">
        <title>Sphingomonas abieness sp. nov., an endophytic bacterium isolated from Abies koreana.</title>
        <authorList>
            <person name="Jiang L."/>
            <person name="Lee J."/>
        </authorList>
    </citation>
    <scope>NUCLEOTIDE SEQUENCE [LARGE SCALE GENOMIC DNA]</scope>
    <source>
        <strain evidence="2">PAMB 00755</strain>
    </source>
</reference>
<evidence type="ECO:0000313" key="1">
    <source>
        <dbReference type="EMBL" id="WBO21054.1"/>
    </source>
</evidence>
<accession>A0ABY7NHP7</accession>
<organism evidence="1 2">
    <name type="scientific">Sphingomonas abietis</name>
    <dbReference type="NCBI Taxonomy" id="3012344"/>
    <lineage>
        <taxon>Bacteria</taxon>
        <taxon>Pseudomonadati</taxon>
        <taxon>Pseudomonadota</taxon>
        <taxon>Alphaproteobacteria</taxon>
        <taxon>Sphingomonadales</taxon>
        <taxon>Sphingomonadaceae</taxon>
        <taxon>Sphingomonas</taxon>
    </lineage>
</organism>
<dbReference type="Proteomes" id="UP001210865">
    <property type="component" value="Chromosome"/>
</dbReference>
<keyword evidence="2" id="KW-1185">Reference proteome</keyword>
<protein>
    <submittedName>
        <fullName evidence="1">Uncharacterized protein</fullName>
    </submittedName>
</protein>
<gene>
    <name evidence="1" type="ORF">PBT88_12655</name>
</gene>
<sequence length="127" mass="13634">MTRILVIGFDPESVDFSDPGSPPGLDPAKIWEGVRRSLERIAEHGWEGTQCMVKPDETAVATVEQALANMSYACVVIGGGVRLAHNSVPILEAIVDAVRRLAPATPIAFNEGPEKSLEAAQRWVRGA</sequence>
<name>A0ABY7NHP7_9SPHN</name>
<evidence type="ECO:0000313" key="2">
    <source>
        <dbReference type="Proteomes" id="UP001210865"/>
    </source>
</evidence>
<proteinExistence type="predicted"/>
<dbReference type="EMBL" id="CP115174">
    <property type="protein sequence ID" value="WBO21054.1"/>
    <property type="molecule type" value="Genomic_DNA"/>
</dbReference>